<dbReference type="SUPFAM" id="SSF57667">
    <property type="entry name" value="beta-beta-alpha zinc fingers"/>
    <property type="match status" value="3"/>
</dbReference>
<dbReference type="EMBL" id="SRMA01024172">
    <property type="protein sequence ID" value="TRZ01055.1"/>
    <property type="molecule type" value="Genomic_DNA"/>
</dbReference>
<dbReference type="STRING" id="623744.A0A553RFU0"/>
<protein>
    <recommendedName>
        <fullName evidence="7">C2H2-type domain-containing protein</fullName>
    </recommendedName>
</protein>
<accession>A0A553RFU0</accession>
<dbReference type="GO" id="GO:0000978">
    <property type="term" value="F:RNA polymerase II cis-regulatory region sequence-specific DNA binding"/>
    <property type="evidence" value="ECO:0007669"/>
    <property type="project" value="TreeGrafter"/>
</dbReference>
<dbReference type="GO" id="GO:0008270">
    <property type="term" value="F:zinc ion binding"/>
    <property type="evidence" value="ECO:0007669"/>
    <property type="project" value="UniProtKB-KW"/>
</dbReference>
<dbReference type="Proteomes" id="UP000316079">
    <property type="component" value="Unassembled WGS sequence"/>
</dbReference>
<sequence>MEKNGVNITVYHLPQDADQTDQMTCHEKGFKHKIKLIAHAKTHTAEKPLSCQQCGKYFKQKKSHPEKIPLQEYAKSFRHNSHLIAHVRTHTGEKKTFSCHECEKCFKSRLSLNVHIKVHNGEREFLCIQCGRSFGTMRLQTGENMVNHTKKYTMDMSHQCLQCGKYFFQKQHLINHTMIHTGEKPCSLNAHLKRHEDDKLHLLTVILRRILQLFHQLHKDIDLDTSLECAAQFSHSEALQALLHFPALQHLVDLFCQTISIVIMLNGLQVDLLQAQFTSHLLPVCTNIFPNKIKLVFCDCVAFCKKKEKKKEERFGDLGGPASISTSTEGLKLRSSMLASTGPMSELLSGVGESLELSKESAEGHVVERSCPTIAYSLSQITLATRFLLSQFAPIVIARQTQVRNLRRDNNDTQQFNHSSVAELAHQITFIQQRLLLITKTHHHQEQYHYQ</sequence>
<dbReference type="OrthoDB" id="6077919at2759"/>
<keyword evidence="3 6" id="KW-0863">Zinc-finger</keyword>
<dbReference type="InterPro" id="IPR036236">
    <property type="entry name" value="Znf_C2H2_sf"/>
</dbReference>
<dbReference type="AlphaFoldDB" id="A0A553RFU0"/>
<dbReference type="Pfam" id="PF00096">
    <property type="entry name" value="zf-C2H2"/>
    <property type="match status" value="1"/>
</dbReference>
<dbReference type="PANTHER" id="PTHR24388">
    <property type="entry name" value="ZINC FINGER PROTEIN"/>
    <property type="match status" value="1"/>
</dbReference>
<feature type="domain" description="C2H2-type" evidence="7">
    <location>
        <begin position="97"/>
        <end position="124"/>
    </location>
</feature>
<evidence type="ECO:0000259" key="7">
    <source>
        <dbReference type="PROSITE" id="PS50157"/>
    </source>
</evidence>
<evidence type="ECO:0000256" key="1">
    <source>
        <dbReference type="ARBA" id="ARBA00022723"/>
    </source>
</evidence>
<evidence type="ECO:0000256" key="5">
    <source>
        <dbReference type="ARBA" id="ARBA00023242"/>
    </source>
</evidence>
<keyword evidence="2" id="KW-0677">Repeat</keyword>
<comment type="caution">
    <text evidence="8">The sequence shown here is derived from an EMBL/GenBank/DDBJ whole genome shotgun (WGS) entry which is preliminary data.</text>
</comment>
<evidence type="ECO:0000313" key="8">
    <source>
        <dbReference type="EMBL" id="TRZ01055.1"/>
    </source>
</evidence>
<proteinExistence type="predicted"/>
<feature type="domain" description="C2H2-type" evidence="7">
    <location>
        <begin position="68"/>
        <end position="95"/>
    </location>
</feature>
<feature type="domain" description="C2H2-type" evidence="7">
    <location>
        <begin position="158"/>
        <end position="185"/>
    </location>
</feature>
<evidence type="ECO:0000256" key="2">
    <source>
        <dbReference type="ARBA" id="ARBA00022737"/>
    </source>
</evidence>
<name>A0A553RFU0_9TELE</name>
<dbReference type="InterPro" id="IPR050527">
    <property type="entry name" value="Snail/Krueppel_Znf"/>
</dbReference>
<feature type="non-terminal residue" evidence="8">
    <location>
        <position position="451"/>
    </location>
</feature>
<dbReference type="PANTHER" id="PTHR24388:SF50">
    <property type="entry name" value="ZINC FINGER PROTEIN 646"/>
    <property type="match status" value="1"/>
</dbReference>
<dbReference type="PROSITE" id="PS00028">
    <property type="entry name" value="ZINC_FINGER_C2H2_1"/>
    <property type="match status" value="2"/>
</dbReference>
<evidence type="ECO:0000256" key="3">
    <source>
        <dbReference type="ARBA" id="ARBA00022771"/>
    </source>
</evidence>
<dbReference type="GO" id="GO:0000981">
    <property type="term" value="F:DNA-binding transcription factor activity, RNA polymerase II-specific"/>
    <property type="evidence" value="ECO:0007669"/>
    <property type="project" value="TreeGrafter"/>
</dbReference>
<keyword evidence="1" id="KW-0479">Metal-binding</keyword>
<organism evidence="8 9">
    <name type="scientific">Danionella cerebrum</name>
    <dbReference type="NCBI Taxonomy" id="2873325"/>
    <lineage>
        <taxon>Eukaryota</taxon>
        <taxon>Metazoa</taxon>
        <taxon>Chordata</taxon>
        <taxon>Craniata</taxon>
        <taxon>Vertebrata</taxon>
        <taxon>Euteleostomi</taxon>
        <taxon>Actinopterygii</taxon>
        <taxon>Neopterygii</taxon>
        <taxon>Teleostei</taxon>
        <taxon>Ostariophysi</taxon>
        <taxon>Cypriniformes</taxon>
        <taxon>Danionidae</taxon>
        <taxon>Danioninae</taxon>
        <taxon>Danionella</taxon>
    </lineage>
</organism>
<dbReference type="FunFam" id="3.30.160.60:FF:000100">
    <property type="entry name" value="Zinc finger 45-like"/>
    <property type="match status" value="1"/>
</dbReference>
<evidence type="ECO:0000256" key="4">
    <source>
        <dbReference type="ARBA" id="ARBA00022833"/>
    </source>
</evidence>
<dbReference type="Gene3D" id="3.30.160.60">
    <property type="entry name" value="Classic Zinc Finger"/>
    <property type="match status" value="4"/>
</dbReference>
<keyword evidence="9" id="KW-1185">Reference proteome</keyword>
<dbReference type="InterPro" id="IPR013087">
    <property type="entry name" value="Znf_C2H2_type"/>
</dbReference>
<evidence type="ECO:0000313" key="9">
    <source>
        <dbReference type="Proteomes" id="UP000316079"/>
    </source>
</evidence>
<dbReference type="FunFam" id="3.30.160.60:FF:002343">
    <property type="entry name" value="Zinc finger protein 33A"/>
    <property type="match status" value="1"/>
</dbReference>
<dbReference type="SMART" id="SM00355">
    <property type="entry name" value="ZnF_C2H2"/>
    <property type="match status" value="4"/>
</dbReference>
<keyword evidence="5" id="KW-0539">Nucleus</keyword>
<dbReference type="PROSITE" id="PS50157">
    <property type="entry name" value="ZINC_FINGER_C2H2_2"/>
    <property type="match status" value="3"/>
</dbReference>
<reference evidence="8 9" key="1">
    <citation type="journal article" date="2019" name="Sci. Data">
        <title>Hybrid genome assembly and annotation of Danionella translucida.</title>
        <authorList>
            <person name="Kadobianskyi M."/>
            <person name="Schulze L."/>
            <person name="Schuelke M."/>
            <person name="Judkewitz B."/>
        </authorList>
    </citation>
    <scope>NUCLEOTIDE SEQUENCE [LARGE SCALE GENOMIC DNA]</scope>
    <source>
        <strain evidence="8 9">Bolton</strain>
    </source>
</reference>
<evidence type="ECO:0000256" key="6">
    <source>
        <dbReference type="PROSITE-ProRule" id="PRU00042"/>
    </source>
</evidence>
<gene>
    <name evidence="8" type="ORF">DNTS_001846</name>
</gene>
<keyword evidence="4" id="KW-0862">Zinc</keyword>